<dbReference type="Gene3D" id="1.10.8.10">
    <property type="entry name" value="DNA helicase RuvA subunit, C-terminal domain"/>
    <property type="match status" value="1"/>
</dbReference>
<dbReference type="Proteomes" id="UP000176614">
    <property type="component" value="Unassembled WGS sequence"/>
</dbReference>
<evidence type="ECO:0000256" key="5">
    <source>
        <dbReference type="HAMAP-Rule" id="MF_00050"/>
    </source>
</evidence>
<reference evidence="7 8" key="1">
    <citation type="journal article" date="2016" name="Nat. Commun.">
        <title>Thousands of microbial genomes shed light on interconnected biogeochemical processes in an aquifer system.</title>
        <authorList>
            <person name="Anantharaman K."/>
            <person name="Brown C.T."/>
            <person name="Hug L.A."/>
            <person name="Sharon I."/>
            <person name="Castelle C.J."/>
            <person name="Probst A.J."/>
            <person name="Thomas B.C."/>
            <person name="Singh A."/>
            <person name="Wilkins M.J."/>
            <person name="Karaoz U."/>
            <person name="Brodie E.L."/>
            <person name="Williams K.H."/>
            <person name="Hubbard S.S."/>
            <person name="Banfield J.F."/>
        </authorList>
    </citation>
    <scope>NUCLEOTIDE SEQUENCE [LARGE SCALE GENOMIC DNA]</scope>
</reference>
<comment type="subcellular location">
    <subcellularLocation>
        <location evidence="5">Cytoplasm</location>
    </subcellularLocation>
</comment>
<dbReference type="FunFam" id="1.10.8.10:FF:000001">
    <property type="entry name" value="Elongation factor Ts"/>
    <property type="match status" value="1"/>
</dbReference>
<dbReference type="EMBL" id="MEVT01000006">
    <property type="protein sequence ID" value="OGC63341.1"/>
    <property type="molecule type" value="Genomic_DNA"/>
</dbReference>
<dbReference type="SUPFAM" id="SSF46934">
    <property type="entry name" value="UBA-like"/>
    <property type="match status" value="1"/>
</dbReference>
<dbReference type="InterPro" id="IPR009060">
    <property type="entry name" value="UBA-like_sf"/>
</dbReference>
<dbReference type="AlphaFoldDB" id="A0A1F4W1S2"/>
<dbReference type="PANTHER" id="PTHR11741:SF0">
    <property type="entry name" value="ELONGATION FACTOR TS, MITOCHONDRIAL"/>
    <property type="match status" value="1"/>
</dbReference>
<dbReference type="InterPro" id="IPR036402">
    <property type="entry name" value="EF-Ts_dimer_sf"/>
</dbReference>
<keyword evidence="3 5" id="KW-0251">Elongation factor</keyword>
<proteinExistence type="inferred from homology"/>
<dbReference type="HAMAP" id="MF_00050">
    <property type="entry name" value="EF_Ts"/>
    <property type="match status" value="1"/>
</dbReference>
<evidence type="ECO:0000259" key="6">
    <source>
        <dbReference type="Pfam" id="PF00889"/>
    </source>
</evidence>
<dbReference type="InterPro" id="IPR014039">
    <property type="entry name" value="Transl_elong_EFTs/EF1B_dimer"/>
</dbReference>
<evidence type="ECO:0000256" key="3">
    <source>
        <dbReference type="ARBA" id="ARBA00022768"/>
    </source>
</evidence>
<gene>
    <name evidence="5" type="primary">tsf</name>
    <name evidence="7" type="ORF">A2264_01245</name>
</gene>
<organism evidence="7 8">
    <name type="scientific">candidate division WWE3 bacterium RIFOXYA2_FULL_46_9</name>
    <dbReference type="NCBI Taxonomy" id="1802636"/>
    <lineage>
        <taxon>Bacteria</taxon>
        <taxon>Katanobacteria</taxon>
    </lineage>
</organism>
<comment type="caution">
    <text evidence="7">The sequence shown here is derived from an EMBL/GenBank/DDBJ whole genome shotgun (WGS) entry which is preliminary data.</text>
</comment>
<evidence type="ECO:0000256" key="2">
    <source>
        <dbReference type="ARBA" id="ARBA00016956"/>
    </source>
</evidence>
<dbReference type="InterPro" id="IPR001816">
    <property type="entry name" value="Transl_elong_EFTs/EF1B"/>
</dbReference>
<dbReference type="Gene3D" id="3.30.479.20">
    <property type="entry name" value="Elongation factor Ts, dimerisation domain"/>
    <property type="match status" value="1"/>
</dbReference>
<name>A0A1F4W1S2_UNCKA</name>
<evidence type="ECO:0000313" key="7">
    <source>
        <dbReference type="EMBL" id="OGC63341.1"/>
    </source>
</evidence>
<comment type="similarity">
    <text evidence="1 5">Belongs to the EF-Ts family.</text>
</comment>
<evidence type="ECO:0000256" key="1">
    <source>
        <dbReference type="ARBA" id="ARBA00005532"/>
    </source>
</evidence>
<sequence>MTIDTKDIKRLKEETGAGVMEAKKALEDAQGNYEEAKKELMTKVGAKAAKKADRVTKDGLVASYIHSGGKVGSLVVVACETDFVAKTDDFMNLCREIAMQICAMDYANVEEVLKDEYLKDSSKTIQDIINEVIAKVGEKIELRRFSKLSVSE</sequence>
<dbReference type="GO" id="GO:0005737">
    <property type="term" value="C:cytoplasm"/>
    <property type="evidence" value="ECO:0007669"/>
    <property type="project" value="UniProtKB-SubCell"/>
</dbReference>
<evidence type="ECO:0000313" key="8">
    <source>
        <dbReference type="Proteomes" id="UP000176614"/>
    </source>
</evidence>
<dbReference type="SUPFAM" id="SSF54713">
    <property type="entry name" value="Elongation factor Ts (EF-Ts), dimerisation domain"/>
    <property type="match status" value="1"/>
</dbReference>
<keyword evidence="5" id="KW-0963">Cytoplasm</keyword>
<dbReference type="Pfam" id="PF00889">
    <property type="entry name" value="EF_TS"/>
    <property type="match status" value="1"/>
</dbReference>
<protein>
    <recommendedName>
        <fullName evidence="2 5">Elongation factor Ts</fullName>
        <shortName evidence="5">EF-Ts</shortName>
    </recommendedName>
</protein>
<keyword evidence="4 5" id="KW-0648">Protein biosynthesis</keyword>
<accession>A0A1F4W1S2</accession>
<dbReference type="NCBIfam" id="TIGR00116">
    <property type="entry name" value="tsf"/>
    <property type="match status" value="1"/>
</dbReference>
<evidence type="ECO:0000256" key="4">
    <source>
        <dbReference type="ARBA" id="ARBA00022917"/>
    </source>
</evidence>
<feature type="domain" description="Translation elongation factor EFTs/EF1B dimerisation" evidence="6">
    <location>
        <begin position="73"/>
        <end position="150"/>
    </location>
</feature>
<dbReference type="GO" id="GO:0003746">
    <property type="term" value="F:translation elongation factor activity"/>
    <property type="evidence" value="ECO:0007669"/>
    <property type="project" value="UniProtKB-UniRule"/>
</dbReference>
<feature type="region of interest" description="Involved in Mg(2+) ion dislocation from EF-Tu" evidence="5">
    <location>
        <begin position="81"/>
        <end position="84"/>
    </location>
</feature>
<dbReference type="PANTHER" id="PTHR11741">
    <property type="entry name" value="ELONGATION FACTOR TS"/>
    <property type="match status" value="1"/>
</dbReference>
<comment type="function">
    <text evidence="5">Associates with the EF-Tu.GDP complex and induces the exchange of GDP to GTP. It remains bound to the aminoacyl-tRNA.EF-Tu.GTP complex up to the GTP hydrolysis stage on the ribosome.</text>
</comment>